<accession>A0A4Q7MXB1</accession>
<dbReference type="SMART" id="SM00986">
    <property type="entry name" value="UDG"/>
    <property type="match status" value="1"/>
</dbReference>
<comment type="similarity">
    <text evidence="2">Belongs to the uracil-DNA glycosylase (UDG) superfamily. Type 4 (UDGa) family.</text>
</comment>
<feature type="region of interest" description="Disordered" evidence="12">
    <location>
        <begin position="25"/>
        <end position="69"/>
    </location>
</feature>
<dbReference type="GO" id="GO:0046872">
    <property type="term" value="F:metal ion binding"/>
    <property type="evidence" value="ECO:0007669"/>
    <property type="project" value="UniProtKB-KW"/>
</dbReference>
<dbReference type="CDD" id="cd10030">
    <property type="entry name" value="UDG-F4_TTUDGA_SPO1dp_like"/>
    <property type="match status" value="1"/>
</dbReference>
<feature type="domain" description="Uracil-DNA glycosylase-like" evidence="13">
    <location>
        <begin position="165"/>
        <end position="317"/>
    </location>
</feature>
<dbReference type="NCBIfam" id="TIGR00758">
    <property type="entry name" value="UDG_fam4"/>
    <property type="match status" value="1"/>
</dbReference>
<dbReference type="InterPro" id="IPR051536">
    <property type="entry name" value="UDG_Type-4/5"/>
</dbReference>
<keyword evidence="11" id="KW-0234">DNA repair</keyword>
<keyword evidence="10" id="KW-0411">Iron-sulfur</keyword>
<evidence type="ECO:0000256" key="8">
    <source>
        <dbReference type="ARBA" id="ARBA00022801"/>
    </source>
</evidence>
<dbReference type="Gene3D" id="3.40.470.10">
    <property type="entry name" value="Uracil-DNA glycosylase-like domain"/>
    <property type="match status" value="1"/>
</dbReference>
<keyword evidence="5" id="KW-0004">4Fe-4S</keyword>
<dbReference type="GO" id="GO:0006281">
    <property type="term" value="P:DNA repair"/>
    <property type="evidence" value="ECO:0007669"/>
    <property type="project" value="UniProtKB-KW"/>
</dbReference>
<feature type="region of interest" description="Disordered" evidence="12">
    <location>
        <begin position="86"/>
        <end position="112"/>
    </location>
</feature>
<gene>
    <name evidence="14" type="ORF">EV679_0926</name>
</gene>
<name>A0A4Q7MXB1_9BURK</name>
<dbReference type="Pfam" id="PF03167">
    <property type="entry name" value="UDG"/>
    <property type="match status" value="1"/>
</dbReference>
<keyword evidence="8" id="KW-0378">Hydrolase</keyword>
<dbReference type="GO" id="GO:0051539">
    <property type="term" value="F:4 iron, 4 sulfur cluster binding"/>
    <property type="evidence" value="ECO:0007669"/>
    <property type="project" value="UniProtKB-KW"/>
</dbReference>
<evidence type="ECO:0000256" key="3">
    <source>
        <dbReference type="ARBA" id="ARBA00012030"/>
    </source>
</evidence>
<evidence type="ECO:0000256" key="5">
    <source>
        <dbReference type="ARBA" id="ARBA00022485"/>
    </source>
</evidence>
<comment type="caution">
    <text evidence="14">The sequence shown here is derived from an EMBL/GenBank/DDBJ whole genome shotgun (WGS) entry which is preliminary data.</text>
</comment>
<dbReference type="PANTHER" id="PTHR33693">
    <property type="entry name" value="TYPE-5 URACIL-DNA GLYCOSYLASE"/>
    <property type="match status" value="1"/>
</dbReference>
<evidence type="ECO:0000256" key="6">
    <source>
        <dbReference type="ARBA" id="ARBA00022723"/>
    </source>
</evidence>
<comment type="catalytic activity">
    <reaction evidence="1">
        <text>Hydrolyzes single-stranded DNA or mismatched double-stranded DNA and polynucleotides, releasing free uracil.</text>
        <dbReference type="EC" id="3.2.2.27"/>
    </reaction>
</comment>
<evidence type="ECO:0000256" key="10">
    <source>
        <dbReference type="ARBA" id="ARBA00023014"/>
    </source>
</evidence>
<keyword evidence="9" id="KW-0408">Iron</keyword>
<evidence type="ECO:0000259" key="13">
    <source>
        <dbReference type="SMART" id="SM00986"/>
    </source>
</evidence>
<dbReference type="InterPro" id="IPR005273">
    <property type="entry name" value="Ura-DNA_glyco_family4"/>
</dbReference>
<proteinExistence type="inferred from homology"/>
<evidence type="ECO:0000313" key="14">
    <source>
        <dbReference type="EMBL" id="RZS73722.1"/>
    </source>
</evidence>
<feature type="compositionally biased region" description="Low complexity" evidence="12">
    <location>
        <begin position="36"/>
        <end position="54"/>
    </location>
</feature>
<evidence type="ECO:0000256" key="2">
    <source>
        <dbReference type="ARBA" id="ARBA00006521"/>
    </source>
</evidence>
<dbReference type="EC" id="3.2.2.27" evidence="3"/>
<sequence length="326" mass="34509">MSEPQVSVSSMQRLWLKEMGVGRWLLPEPPRRPAPSADAGVQVATAAAAPSGPAEARRPADDASGQVRRSGAGDALALLAAGRDRQAGRPAAARPGAPAAVSLAQAPQAGQSVAQAPAQRVDQPGGEPVVMAERGPLAQDMEGLREQVLACTACDLCKTRRQAVFGDGAFPARWMVIGEAPGEQEDRQGSPFVGRAGQLLDSMLAAVDLQRGREVFIANVIKCRPPANRNPRPEEIAACSPYLMKQIELIKPEGILVLGRFAAHTLLQTEASIGNLRGRVHAWRDGSGRDIPLVVSYHPAYLLRSPHAKAAAWQDLRLAVAQAPQG</sequence>
<dbReference type="InterPro" id="IPR005122">
    <property type="entry name" value="Uracil-DNA_glycosylase-like"/>
</dbReference>
<feature type="compositionally biased region" description="Low complexity" evidence="12">
    <location>
        <begin position="88"/>
        <end position="100"/>
    </location>
</feature>
<dbReference type="PANTHER" id="PTHR33693:SF1">
    <property type="entry name" value="TYPE-4 URACIL-DNA GLYCOSYLASE"/>
    <property type="match status" value="1"/>
</dbReference>
<evidence type="ECO:0000256" key="11">
    <source>
        <dbReference type="ARBA" id="ARBA00023204"/>
    </source>
</evidence>
<evidence type="ECO:0000313" key="15">
    <source>
        <dbReference type="Proteomes" id="UP000292039"/>
    </source>
</evidence>
<reference evidence="14 15" key="1">
    <citation type="submission" date="2019-02" db="EMBL/GenBank/DDBJ databases">
        <title>Genomic Encyclopedia of Type Strains, Phase IV (KMG-IV): sequencing the most valuable type-strain genomes for metagenomic binning, comparative biology and taxonomic classification.</title>
        <authorList>
            <person name="Goeker M."/>
        </authorList>
    </citation>
    <scope>NUCLEOTIDE SEQUENCE [LARGE SCALE GENOMIC DNA]</scope>
    <source>
        <strain evidence="14 15">DSM 16618</strain>
    </source>
</reference>
<dbReference type="Proteomes" id="UP000292039">
    <property type="component" value="Unassembled WGS sequence"/>
</dbReference>
<evidence type="ECO:0000256" key="7">
    <source>
        <dbReference type="ARBA" id="ARBA00022763"/>
    </source>
</evidence>
<evidence type="ECO:0000256" key="9">
    <source>
        <dbReference type="ARBA" id="ARBA00023004"/>
    </source>
</evidence>
<dbReference type="SMART" id="SM00987">
    <property type="entry name" value="UreE_C"/>
    <property type="match status" value="1"/>
</dbReference>
<protein>
    <recommendedName>
        <fullName evidence="4">Type-4 uracil-DNA glycosylase</fullName>
        <ecNumber evidence="3">3.2.2.27</ecNumber>
    </recommendedName>
</protein>
<dbReference type="GO" id="GO:0004844">
    <property type="term" value="F:uracil DNA N-glycosylase activity"/>
    <property type="evidence" value="ECO:0007669"/>
    <property type="project" value="UniProtKB-EC"/>
</dbReference>
<dbReference type="SUPFAM" id="SSF52141">
    <property type="entry name" value="Uracil-DNA glycosylase-like"/>
    <property type="match status" value="1"/>
</dbReference>
<evidence type="ECO:0000256" key="4">
    <source>
        <dbReference type="ARBA" id="ARBA00019403"/>
    </source>
</evidence>
<dbReference type="InterPro" id="IPR036895">
    <property type="entry name" value="Uracil-DNA_glycosylase-like_sf"/>
</dbReference>
<evidence type="ECO:0000256" key="12">
    <source>
        <dbReference type="SAM" id="MobiDB-lite"/>
    </source>
</evidence>
<dbReference type="EMBL" id="SGWZ01000001">
    <property type="protein sequence ID" value="RZS73722.1"/>
    <property type="molecule type" value="Genomic_DNA"/>
</dbReference>
<organism evidence="14 15">
    <name type="scientific">Kerstersia gyiorum</name>
    <dbReference type="NCBI Taxonomy" id="206506"/>
    <lineage>
        <taxon>Bacteria</taxon>
        <taxon>Pseudomonadati</taxon>
        <taxon>Pseudomonadota</taxon>
        <taxon>Betaproteobacteria</taxon>
        <taxon>Burkholderiales</taxon>
        <taxon>Alcaligenaceae</taxon>
        <taxon>Kerstersia</taxon>
    </lineage>
</organism>
<keyword evidence="7" id="KW-0227">DNA damage</keyword>
<dbReference type="AlphaFoldDB" id="A0A4Q7MXB1"/>
<evidence type="ECO:0000256" key="1">
    <source>
        <dbReference type="ARBA" id="ARBA00001400"/>
    </source>
</evidence>
<keyword evidence="6" id="KW-0479">Metal-binding</keyword>